<dbReference type="AlphaFoldDB" id="A0A2G8K220"/>
<sequence>MYKSPEIVSDIYLSLFTLNVMLNIILLIMSHNGYQVVCLALWGLITATLCVCLMEFYLRILRNVKEMATKRILDLLLFRLLLQNGVSMYTTWCVIATLINLTIVLVYSLGVSQSAAGVISLSFLIILFLIFVGLDLCHWERYMRYTFTPYLTVIWAMAGAMLNDWSPSSPPAVFSAIVLVIAAVCFVIKIINTVIKARRNPLYTLEESSTDEQND</sequence>
<feature type="transmembrane region" description="Helical" evidence="1">
    <location>
        <begin position="146"/>
        <end position="166"/>
    </location>
</feature>
<feature type="transmembrane region" description="Helical" evidence="1">
    <location>
        <begin position="34"/>
        <end position="58"/>
    </location>
</feature>
<keyword evidence="1" id="KW-0812">Transmembrane</keyword>
<dbReference type="EMBL" id="MRZV01000966">
    <property type="protein sequence ID" value="PIK42042.1"/>
    <property type="molecule type" value="Genomic_DNA"/>
</dbReference>
<feature type="transmembrane region" description="Helical" evidence="1">
    <location>
        <begin position="115"/>
        <end position="134"/>
    </location>
</feature>
<organism evidence="2 3">
    <name type="scientific">Stichopus japonicus</name>
    <name type="common">Sea cucumber</name>
    <dbReference type="NCBI Taxonomy" id="307972"/>
    <lineage>
        <taxon>Eukaryota</taxon>
        <taxon>Metazoa</taxon>
        <taxon>Echinodermata</taxon>
        <taxon>Eleutherozoa</taxon>
        <taxon>Echinozoa</taxon>
        <taxon>Holothuroidea</taxon>
        <taxon>Aspidochirotacea</taxon>
        <taxon>Aspidochirotida</taxon>
        <taxon>Stichopodidae</taxon>
        <taxon>Apostichopus</taxon>
    </lineage>
</organism>
<name>A0A2G8K220_STIJA</name>
<keyword evidence="3" id="KW-1185">Reference proteome</keyword>
<evidence type="ECO:0000256" key="1">
    <source>
        <dbReference type="SAM" id="Phobius"/>
    </source>
</evidence>
<dbReference type="PANTHER" id="PTHR33802">
    <property type="entry name" value="SI:CH211-161H7.5-RELATED"/>
    <property type="match status" value="1"/>
</dbReference>
<accession>A0A2G8K220</accession>
<reference evidence="2 3" key="1">
    <citation type="journal article" date="2017" name="PLoS Biol.">
        <title>The sea cucumber genome provides insights into morphological evolution and visceral regeneration.</title>
        <authorList>
            <person name="Zhang X."/>
            <person name="Sun L."/>
            <person name="Yuan J."/>
            <person name="Sun Y."/>
            <person name="Gao Y."/>
            <person name="Zhang L."/>
            <person name="Li S."/>
            <person name="Dai H."/>
            <person name="Hamel J.F."/>
            <person name="Liu C."/>
            <person name="Yu Y."/>
            <person name="Liu S."/>
            <person name="Lin W."/>
            <person name="Guo K."/>
            <person name="Jin S."/>
            <person name="Xu P."/>
            <person name="Storey K.B."/>
            <person name="Huan P."/>
            <person name="Zhang T."/>
            <person name="Zhou Y."/>
            <person name="Zhang J."/>
            <person name="Lin C."/>
            <person name="Li X."/>
            <person name="Xing L."/>
            <person name="Huo D."/>
            <person name="Sun M."/>
            <person name="Wang L."/>
            <person name="Mercier A."/>
            <person name="Li F."/>
            <person name="Yang H."/>
            <person name="Xiang J."/>
        </authorList>
    </citation>
    <scope>NUCLEOTIDE SEQUENCE [LARGE SCALE GENOMIC DNA]</scope>
    <source>
        <strain evidence="2">Shaxun</strain>
        <tissue evidence="2">Muscle</tissue>
    </source>
</reference>
<dbReference type="OrthoDB" id="5586934at2759"/>
<keyword evidence="1" id="KW-0472">Membrane</keyword>
<protein>
    <submittedName>
        <fullName evidence="2">Uncharacterized protein</fullName>
    </submittedName>
</protein>
<feature type="transmembrane region" description="Helical" evidence="1">
    <location>
        <begin position="89"/>
        <end position="109"/>
    </location>
</feature>
<gene>
    <name evidence="2" type="ORF">BSL78_21100</name>
</gene>
<dbReference type="PANTHER" id="PTHR33802:SF1">
    <property type="entry name" value="XK-RELATED PROTEIN"/>
    <property type="match status" value="1"/>
</dbReference>
<feature type="transmembrane region" description="Helical" evidence="1">
    <location>
        <begin position="7"/>
        <end position="28"/>
    </location>
</feature>
<dbReference type="Proteomes" id="UP000230750">
    <property type="component" value="Unassembled WGS sequence"/>
</dbReference>
<evidence type="ECO:0000313" key="2">
    <source>
        <dbReference type="EMBL" id="PIK42042.1"/>
    </source>
</evidence>
<proteinExistence type="predicted"/>
<feature type="transmembrane region" description="Helical" evidence="1">
    <location>
        <begin position="172"/>
        <end position="191"/>
    </location>
</feature>
<evidence type="ECO:0000313" key="3">
    <source>
        <dbReference type="Proteomes" id="UP000230750"/>
    </source>
</evidence>
<keyword evidence="1" id="KW-1133">Transmembrane helix</keyword>
<comment type="caution">
    <text evidence="2">The sequence shown here is derived from an EMBL/GenBank/DDBJ whole genome shotgun (WGS) entry which is preliminary data.</text>
</comment>